<feature type="region of interest" description="Disordered" evidence="1">
    <location>
        <begin position="122"/>
        <end position="151"/>
    </location>
</feature>
<proteinExistence type="predicted"/>
<feature type="region of interest" description="Disordered" evidence="1">
    <location>
        <begin position="22"/>
        <end position="43"/>
    </location>
</feature>
<sequence length="436" mass="44842">MDELTRQMDFLEDLSGERVVTESVTTSTRLSSLPPKGTSGSNHRIMSSSAGGLGLEKNVLTQNSGATYFSSSSVGNFSSSSGVYLTGDSSGGGDGLGGYLEGDGYGSGGGTAGGGSSYHVTSVSKVRSSSSGGGRRVQTAGSSGGLSPGFRERKIVSSRSAGYDGSSSANSSPEFTRKDYGIYCSSGSRGRSESRESEIRARLQSASPTACRWTELDDVKKLLKGRSSSVSPTRSSSASITLPVPKKASSDVKTVSVATQSVSTLGSGVRTGAFNAVGTSGLYDTGLGSGQFDTGTKSSQYDVTVVSGQYDTGVKSGQYDAGLRSGQYDTGVSSIKHGQYDTSSSMRSGQYDTSRSGQYDLLDAALPAFTWSTTTLPAAGTVATGGTSSYSYQVSTNNRSGAAVAVSPTSPSSLSGETSKYRYICTRSILIQCHIK</sequence>
<dbReference type="InParanoid" id="A0A3P8WCN6"/>
<evidence type="ECO:0000313" key="2">
    <source>
        <dbReference type="Ensembl" id="ENSCSEP00000025233.1"/>
    </source>
</evidence>
<dbReference type="Ensembl" id="ENSCSET00000025570.1">
    <property type="protein sequence ID" value="ENSCSEP00000025233.1"/>
    <property type="gene ID" value="ENSCSEG00000016114.1"/>
</dbReference>
<reference evidence="2 3" key="1">
    <citation type="journal article" date="2014" name="Nat. Genet.">
        <title>Whole-genome sequence of a flatfish provides insights into ZW sex chromosome evolution and adaptation to a benthic lifestyle.</title>
        <authorList>
            <person name="Chen S."/>
            <person name="Zhang G."/>
            <person name="Shao C."/>
            <person name="Huang Q."/>
            <person name="Liu G."/>
            <person name="Zhang P."/>
            <person name="Song W."/>
            <person name="An N."/>
            <person name="Chalopin D."/>
            <person name="Volff J.N."/>
            <person name="Hong Y."/>
            <person name="Li Q."/>
            <person name="Sha Z."/>
            <person name="Zhou H."/>
            <person name="Xie M."/>
            <person name="Yu Q."/>
            <person name="Liu Y."/>
            <person name="Xiang H."/>
            <person name="Wang N."/>
            <person name="Wu K."/>
            <person name="Yang C."/>
            <person name="Zhou Q."/>
            <person name="Liao X."/>
            <person name="Yang L."/>
            <person name="Hu Q."/>
            <person name="Zhang J."/>
            <person name="Meng L."/>
            <person name="Jin L."/>
            <person name="Tian Y."/>
            <person name="Lian J."/>
            <person name="Yang J."/>
            <person name="Miao G."/>
            <person name="Liu S."/>
            <person name="Liang Z."/>
            <person name="Yan F."/>
            <person name="Li Y."/>
            <person name="Sun B."/>
            <person name="Zhang H."/>
            <person name="Zhang J."/>
            <person name="Zhu Y."/>
            <person name="Du M."/>
            <person name="Zhao Y."/>
            <person name="Schartl M."/>
            <person name="Tang Q."/>
            <person name="Wang J."/>
        </authorList>
    </citation>
    <scope>NUCLEOTIDE SEQUENCE</scope>
</reference>
<reference evidence="2" key="2">
    <citation type="submission" date="2025-08" db="UniProtKB">
        <authorList>
            <consortium name="Ensembl"/>
        </authorList>
    </citation>
    <scope>IDENTIFICATION</scope>
</reference>
<dbReference type="STRING" id="244447.ENSCSEP00000025233"/>
<feature type="compositionally biased region" description="Basic and acidic residues" evidence="1">
    <location>
        <begin position="190"/>
        <end position="201"/>
    </location>
</feature>
<feature type="compositionally biased region" description="Low complexity" evidence="1">
    <location>
        <begin position="22"/>
        <end position="33"/>
    </location>
</feature>
<protein>
    <submittedName>
        <fullName evidence="2">Uncharacterized protein</fullName>
    </submittedName>
</protein>
<evidence type="ECO:0000313" key="3">
    <source>
        <dbReference type="Proteomes" id="UP000265120"/>
    </source>
</evidence>
<name>A0A3P8WCN6_CYNSE</name>
<dbReference type="AlphaFoldDB" id="A0A3P8WCN6"/>
<keyword evidence="3" id="KW-1185">Reference proteome</keyword>
<organism evidence="2 3">
    <name type="scientific">Cynoglossus semilaevis</name>
    <name type="common">Tongue sole</name>
    <dbReference type="NCBI Taxonomy" id="244447"/>
    <lineage>
        <taxon>Eukaryota</taxon>
        <taxon>Metazoa</taxon>
        <taxon>Chordata</taxon>
        <taxon>Craniata</taxon>
        <taxon>Vertebrata</taxon>
        <taxon>Euteleostomi</taxon>
        <taxon>Actinopterygii</taxon>
        <taxon>Neopterygii</taxon>
        <taxon>Teleostei</taxon>
        <taxon>Neoteleostei</taxon>
        <taxon>Acanthomorphata</taxon>
        <taxon>Carangaria</taxon>
        <taxon>Pleuronectiformes</taxon>
        <taxon>Pleuronectoidei</taxon>
        <taxon>Cynoglossidae</taxon>
        <taxon>Cynoglossinae</taxon>
        <taxon>Cynoglossus</taxon>
    </lineage>
</organism>
<dbReference type="Proteomes" id="UP000265120">
    <property type="component" value="Chromosome 12"/>
</dbReference>
<accession>A0A3P8WCN6</accession>
<reference evidence="2" key="3">
    <citation type="submission" date="2025-09" db="UniProtKB">
        <authorList>
            <consortium name="Ensembl"/>
        </authorList>
    </citation>
    <scope>IDENTIFICATION</scope>
</reference>
<evidence type="ECO:0000256" key="1">
    <source>
        <dbReference type="SAM" id="MobiDB-lite"/>
    </source>
</evidence>
<feature type="region of interest" description="Disordered" evidence="1">
    <location>
        <begin position="180"/>
        <end position="204"/>
    </location>
</feature>
<dbReference type="GeneTree" id="ENSGT00940000177016"/>